<dbReference type="Gene3D" id="2.60.40.10">
    <property type="entry name" value="Immunoglobulins"/>
    <property type="match status" value="3"/>
</dbReference>
<dbReference type="InterPro" id="IPR006103">
    <property type="entry name" value="Glyco_hydro_2_cat"/>
</dbReference>
<dbReference type="InterPro" id="IPR051913">
    <property type="entry name" value="GH2_Domain-Containing"/>
</dbReference>
<dbReference type="PRINTS" id="PR00132">
    <property type="entry name" value="GLHYDRLASE2"/>
</dbReference>
<keyword evidence="3" id="KW-0326">Glycosidase</keyword>
<evidence type="ECO:0000313" key="11">
    <source>
        <dbReference type="Proteomes" id="UP000662074"/>
    </source>
</evidence>
<evidence type="ECO:0000313" key="10">
    <source>
        <dbReference type="EMBL" id="GGI50028.1"/>
    </source>
</evidence>
<evidence type="ECO:0000259" key="9">
    <source>
        <dbReference type="Pfam" id="PF18565"/>
    </source>
</evidence>
<dbReference type="EMBL" id="BMDO01000002">
    <property type="protein sequence ID" value="GGI50028.1"/>
    <property type="molecule type" value="Genomic_DNA"/>
</dbReference>
<evidence type="ECO:0000259" key="8">
    <source>
        <dbReference type="Pfam" id="PF16355"/>
    </source>
</evidence>
<sequence length="770" mass="84920">MKKRTQLMVALLLAATSATQAQRSITSFDDNWAFYKGDATGAEQTTFNDKAWRKLSLPHDWSIEGPYDQANPTSRGGGYLPAGIGWYRKQFTLGKADAGKNITVEFDGVMANSDVWVNGKHLGKRPYGYSSFIYDVTPYVSFDKPNIIAVKADNSIQPASRYYTGAGIYRHVRLVALNPVHFTPWSVYVTTPVATTTKGTVKIQAQVINTTKAAGEYTISTTITDATGKTVSATGSIKTIAAGQTADFNLEAQVNNPKLWNLDEPALYTAVTRVTKGKEVLDDVKTTFGIREAKFEAATGFWLNGKNIKIKGVCLHHDGGAVGAAVPLDVWVERFKLLKQAGVNGIRTSHNPVTPEFLDLCDRMGFVVMDETFDTWTAAKNNGEKGYNLYFTDWWERDTRDMVMRDRNHPSIVLYSVGNEIHDSLKDSVGFKKYRDQQNLIHQLDPGRPVTMALFRPNVSGVYANGFANMMDVVGQNYRENELIAAHEAHPNWKVIGTENTHVLNMWLALRDKPYMAGQFLWTGFDYLGEADWPETTNNQGLFDRAGNWKQQGLQRESWWSDKPVVHIVRKSDNAGAGTWVANWTPTDFDTYDNAKVQIYSNCDEVELFLNGKSEGVKAKPADDSPRDWDINFEKGTIRAVGRNKGKEVTSEEFKSAGAPAKIILSATKTKLANTFDEVSIIKATLVDAAGIPCPNADNLIKFAVSGAGKIQAVDNGNILSHEAYQASERKAFQGSCIAIVKANANTGTITFNASMAGLPDATLTLQATK</sequence>
<dbReference type="Proteomes" id="UP000662074">
    <property type="component" value="Unassembled WGS sequence"/>
</dbReference>
<dbReference type="Pfam" id="PF00703">
    <property type="entry name" value="Glyco_hydro_2"/>
    <property type="match status" value="1"/>
</dbReference>
<evidence type="ECO:0000256" key="1">
    <source>
        <dbReference type="ARBA" id="ARBA00007401"/>
    </source>
</evidence>
<dbReference type="InterPro" id="IPR006101">
    <property type="entry name" value="Glyco_hydro_2"/>
</dbReference>
<name>A0A917N0P3_9SPHI</name>
<reference evidence="10" key="2">
    <citation type="submission" date="2020-09" db="EMBL/GenBank/DDBJ databases">
        <authorList>
            <person name="Sun Q."/>
            <person name="Sedlacek I."/>
        </authorList>
    </citation>
    <scope>NUCLEOTIDE SEQUENCE</scope>
    <source>
        <strain evidence="10">CCM 8711</strain>
    </source>
</reference>
<dbReference type="InterPro" id="IPR032311">
    <property type="entry name" value="DUF4982"/>
</dbReference>
<dbReference type="InterPro" id="IPR006104">
    <property type="entry name" value="Glyco_hydro_2_N"/>
</dbReference>
<keyword evidence="4" id="KW-0732">Signal</keyword>
<feature type="domain" description="DUF4982" evidence="8">
    <location>
        <begin position="596"/>
        <end position="649"/>
    </location>
</feature>
<dbReference type="Gene3D" id="3.20.20.80">
    <property type="entry name" value="Glycosidases"/>
    <property type="match status" value="1"/>
</dbReference>
<dbReference type="SUPFAM" id="SSF51445">
    <property type="entry name" value="(Trans)glycosidases"/>
    <property type="match status" value="1"/>
</dbReference>
<dbReference type="Pfam" id="PF16355">
    <property type="entry name" value="DUF4982"/>
    <property type="match status" value="1"/>
</dbReference>
<protein>
    <recommendedName>
        <fullName evidence="12">Glycoside hydrolase family 2 protein</fullName>
    </recommendedName>
</protein>
<feature type="domain" description="Glycoside hydrolase family 2 immunoglobulin-like beta-sandwich" evidence="5">
    <location>
        <begin position="186"/>
        <end position="291"/>
    </location>
</feature>
<reference evidence="10" key="1">
    <citation type="journal article" date="2014" name="Int. J. Syst. Evol. Microbiol.">
        <title>Complete genome sequence of Corynebacterium casei LMG S-19264T (=DSM 44701T), isolated from a smear-ripened cheese.</title>
        <authorList>
            <consortium name="US DOE Joint Genome Institute (JGI-PGF)"/>
            <person name="Walter F."/>
            <person name="Albersmeier A."/>
            <person name="Kalinowski J."/>
            <person name="Ruckert C."/>
        </authorList>
    </citation>
    <scope>NUCLEOTIDE SEQUENCE</scope>
    <source>
        <strain evidence="10">CCM 8711</strain>
    </source>
</reference>
<dbReference type="InterPro" id="IPR008979">
    <property type="entry name" value="Galactose-bd-like_sf"/>
</dbReference>
<keyword evidence="2" id="KW-0378">Hydrolase</keyword>
<dbReference type="InterPro" id="IPR040605">
    <property type="entry name" value="Glyco_hydro2_dom5"/>
</dbReference>
<dbReference type="InterPro" id="IPR017853">
    <property type="entry name" value="GH"/>
</dbReference>
<feature type="domain" description="Glycoside hydrolase family 2 catalytic" evidence="6">
    <location>
        <begin position="301"/>
        <end position="475"/>
    </location>
</feature>
<evidence type="ECO:0008006" key="12">
    <source>
        <dbReference type="Google" id="ProtNLM"/>
    </source>
</evidence>
<comment type="similarity">
    <text evidence="1">Belongs to the glycosyl hydrolase 2 family.</text>
</comment>
<dbReference type="Pfam" id="PF02837">
    <property type="entry name" value="Glyco_hydro_2_N"/>
    <property type="match status" value="1"/>
</dbReference>
<evidence type="ECO:0000259" key="7">
    <source>
        <dbReference type="Pfam" id="PF02837"/>
    </source>
</evidence>
<dbReference type="Pfam" id="PF02836">
    <property type="entry name" value="Glyco_hydro_2_C"/>
    <property type="match status" value="1"/>
</dbReference>
<evidence type="ECO:0000256" key="4">
    <source>
        <dbReference type="SAM" id="SignalP"/>
    </source>
</evidence>
<accession>A0A917N0P3</accession>
<gene>
    <name evidence="10" type="ORF">GCM10011425_12400</name>
</gene>
<dbReference type="AlphaFoldDB" id="A0A917N0P3"/>
<evidence type="ECO:0000259" key="6">
    <source>
        <dbReference type="Pfam" id="PF02836"/>
    </source>
</evidence>
<dbReference type="PANTHER" id="PTHR42732:SF1">
    <property type="entry name" value="BETA-MANNOSIDASE"/>
    <property type="match status" value="1"/>
</dbReference>
<comment type="caution">
    <text evidence="10">The sequence shown here is derived from an EMBL/GenBank/DDBJ whole genome shotgun (WGS) entry which is preliminary data.</text>
</comment>
<feature type="chain" id="PRO_5037087824" description="Glycoside hydrolase family 2 protein" evidence="4">
    <location>
        <begin position="22"/>
        <end position="770"/>
    </location>
</feature>
<evidence type="ECO:0000256" key="2">
    <source>
        <dbReference type="ARBA" id="ARBA00022801"/>
    </source>
</evidence>
<dbReference type="InterPro" id="IPR006102">
    <property type="entry name" value="Ig-like_GH2"/>
</dbReference>
<proteinExistence type="inferred from homology"/>
<dbReference type="Gene3D" id="2.60.120.260">
    <property type="entry name" value="Galactose-binding domain-like"/>
    <property type="match status" value="1"/>
</dbReference>
<evidence type="ECO:0000259" key="5">
    <source>
        <dbReference type="Pfam" id="PF00703"/>
    </source>
</evidence>
<dbReference type="SUPFAM" id="SSF49785">
    <property type="entry name" value="Galactose-binding domain-like"/>
    <property type="match status" value="1"/>
</dbReference>
<dbReference type="GO" id="GO:0004553">
    <property type="term" value="F:hydrolase activity, hydrolyzing O-glycosyl compounds"/>
    <property type="evidence" value="ECO:0007669"/>
    <property type="project" value="InterPro"/>
</dbReference>
<organism evidence="10 11">
    <name type="scientific">Mucilaginibacter galii</name>
    <dbReference type="NCBI Taxonomy" id="2005073"/>
    <lineage>
        <taxon>Bacteria</taxon>
        <taxon>Pseudomonadati</taxon>
        <taxon>Bacteroidota</taxon>
        <taxon>Sphingobacteriia</taxon>
        <taxon>Sphingobacteriales</taxon>
        <taxon>Sphingobacteriaceae</taxon>
        <taxon>Mucilaginibacter</taxon>
    </lineage>
</organism>
<dbReference type="RefSeq" id="WP_188414828.1">
    <property type="nucleotide sequence ID" value="NZ_BMDO01000002.1"/>
</dbReference>
<evidence type="ECO:0000256" key="3">
    <source>
        <dbReference type="ARBA" id="ARBA00023295"/>
    </source>
</evidence>
<feature type="signal peptide" evidence="4">
    <location>
        <begin position="1"/>
        <end position="21"/>
    </location>
</feature>
<dbReference type="InterPro" id="IPR013783">
    <property type="entry name" value="Ig-like_fold"/>
</dbReference>
<dbReference type="GO" id="GO:0005975">
    <property type="term" value="P:carbohydrate metabolic process"/>
    <property type="evidence" value="ECO:0007669"/>
    <property type="project" value="InterPro"/>
</dbReference>
<feature type="domain" description="Glycoside hydrolase family 2" evidence="9">
    <location>
        <begin position="665"/>
        <end position="765"/>
    </location>
</feature>
<dbReference type="PANTHER" id="PTHR42732">
    <property type="entry name" value="BETA-GALACTOSIDASE"/>
    <property type="match status" value="1"/>
</dbReference>
<dbReference type="Pfam" id="PF18565">
    <property type="entry name" value="Glyco_hydro2_C5"/>
    <property type="match status" value="1"/>
</dbReference>
<dbReference type="InterPro" id="IPR036156">
    <property type="entry name" value="Beta-gal/glucu_dom_sf"/>
</dbReference>
<keyword evidence="11" id="KW-1185">Reference proteome</keyword>
<dbReference type="SUPFAM" id="SSF49303">
    <property type="entry name" value="beta-Galactosidase/glucuronidase domain"/>
    <property type="match status" value="1"/>
</dbReference>
<feature type="domain" description="Glycosyl hydrolases family 2 sugar binding" evidence="7">
    <location>
        <begin position="82"/>
        <end position="175"/>
    </location>
</feature>